<evidence type="ECO:0000313" key="9">
    <source>
        <dbReference type="EMBL" id="TNN87020.1"/>
    </source>
</evidence>
<name>A0A4Z2JA83_9TELE</name>
<accession>A0A4Z2JA83</accession>
<dbReference type="EMBL" id="SRLO01000012">
    <property type="protein sequence ID" value="TNN87020.1"/>
    <property type="molecule type" value="Genomic_DNA"/>
</dbReference>
<gene>
    <name evidence="9" type="primary">BEST1</name>
    <name evidence="9" type="ORF">EYF80_002775</name>
</gene>
<comment type="subcellular location">
    <subcellularLocation>
        <location evidence="7">Cell membrane</location>
        <topology evidence="7">Multi-pass membrane protein</topology>
    </subcellularLocation>
    <subcellularLocation>
        <location evidence="1">Membrane</location>
    </subcellularLocation>
</comment>
<dbReference type="GO" id="GO:0005886">
    <property type="term" value="C:plasma membrane"/>
    <property type="evidence" value="ECO:0007669"/>
    <property type="project" value="UniProtKB-SubCell"/>
</dbReference>
<evidence type="ECO:0000256" key="2">
    <source>
        <dbReference type="ARBA" id="ARBA00022692"/>
    </source>
</evidence>
<feature type="transmembrane region" description="Helical" evidence="7">
    <location>
        <begin position="269"/>
        <end position="287"/>
    </location>
</feature>
<feature type="region of interest" description="Disordered" evidence="8">
    <location>
        <begin position="465"/>
        <end position="487"/>
    </location>
</feature>
<evidence type="ECO:0000256" key="8">
    <source>
        <dbReference type="SAM" id="MobiDB-lite"/>
    </source>
</evidence>
<keyword evidence="2 7" id="KW-0812">Transmembrane</keyword>
<dbReference type="Pfam" id="PF01062">
    <property type="entry name" value="Bestrophin"/>
    <property type="match status" value="1"/>
</dbReference>
<feature type="region of interest" description="Disordered" evidence="8">
    <location>
        <begin position="695"/>
        <end position="729"/>
    </location>
</feature>
<dbReference type="GO" id="GO:0005254">
    <property type="term" value="F:chloride channel activity"/>
    <property type="evidence" value="ECO:0007669"/>
    <property type="project" value="UniProtKB-KW"/>
</dbReference>
<dbReference type="AlphaFoldDB" id="A0A4Z2JA83"/>
<keyword evidence="7" id="KW-0407">Ion channel</keyword>
<comment type="caution">
    <text evidence="9">The sequence shown here is derived from an EMBL/GenBank/DDBJ whole genome shotgun (WGS) entry which is preliminary data.</text>
</comment>
<keyword evidence="4 7" id="KW-0472">Membrane</keyword>
<evidence type="ECO:0000256" key="6">
    <source>
        <dbReference type="ARBA" id="ARBA00034769"/>
    </source>
</evidence>
<dbReference type="OrthoDB" id="201595at2759"/>
<dbReference type="Proteomes" id="UP000314294">
    <property type="component" value="Unassembled WGS sequence"/>
</dbReference>
<keyword evidence="7" id="KW-0813">Transport</keyword>
<keyword evidence="7" id="KW-0869">Chloride channel</keyword>
<keyword evidence="7" id="KW-1003">Cell membrane</keyword>
<evidence type="ECO:0000256" key="4">
    <source>
        <dbReference type="ARBA" id="ARBA00023136"/>
    </source>
</evidence>
<dbReference type="GO" id="GO:0034707">
    <property type="term" value="C:chloride channel complex"/>
    <property type="evidence" value="ECO:0007669"/>
    <property type="project" value="UniProtKB-KW"/>
</dbReference>
<comment type="function">
    <text evidence="7">Forms chloride channels.</text>
</comment>
<sequence>MTVTYSRRVADAGLGTFFHLLLRWKGSIYKLLYRELIIFTLLYYFFSIVYRFVLDDDQKRLFEKLSIYCDRYAELIPVSFVLGFYVTLVVSRWWGQFENVPWPDRLAALVGGHVRGTDEASRLTRRTLMRYANLSGVLIYRSVSTAVYKRFPTMKHVVQAGLMTSDELRYLEDLRSPHNKFWVPCMWFISLALRARTEGRINNDVALTAILAELNSLRAKCMKLYGYDWISLPLVYTQVATVAVYSFFLACLIGRQFLDPAQGYSGHDLDFYLPVFTLLQFFFYVGWLKVAEQLINPFGEDDDDFETNWLVDRNLQVSLLSVDEMYDSLPLVERDMYWNECEPQPPYTAASAEHRKPSFMGSALDIRFSNVCILWRTFLNTEKYSPNHITIYLIETSVSKEEMEFQSNLEQIKEHEEANYSTPLLGGLGRLLGVQSPNFPRSSRVSLLRRRPGAPLSRFPLYLYPEAPEAPSTPSQSRQPLNHERDPDYAFSAMPLHERPGFYSCPQTPIHCGPPAVPRPRPARRTPNDWDRSCSSLAPQTVGSQLLLPDTPNHVPPPPSSAFPWLSEDGEVPSAPMFSFPDPPPELCPISKLRPGHGLLSRRPPPPRLTLDPLPSADIQAGPPSARTAGSGGERVFSFPPPSRTAATNPVTPNSSPSGVNATTSTNGAGTAASLCNGTSHTNFSNHGNFGINGGLSNNMNTVSTSPPSQQEANQQHSPNDSGISLAEGDLLGVLLDGGVKKEQD</sequence>
<feature type="transmembrane region" description="Helical" evidence="7">
    <location>
        <begin position="31"/>
        <end position="54"/>
    </location>
</feature>
<evidence type="ECO:0000256" key="7">
    <source>
        <dbReference type="RuleBase" id="RU363126"/>
    </source>
</evidence>
<organism evidence="9 10">
    <name type="scientific">Liparis tanakae</name>
    <name type="common">Tanaka's snailfish</name>
    <dbReference type="NCBI Taxonomy" id="230148"/>
    <lineage>
        <taxon>Eukaryota</taxon>
        <taxon>Metazoa</taxon>
        <taxon>Chordata</taxon>
        <taxon>Craniata</taxon>
        <taxon>Vertebrata</taxon>
        <taxon>Euteleostomi</taxon>
        <taxon>Actinopterygii</taxon>
        <taxon>Neopterygii</taxon>
        <taxon>Teleostei</taxon>
        <taxon>Neoteleostei</taxon>
        <taxon>Acanthomorphata</taxon>
        <taxon>Eupercaria</taxon>
        <taxon>Perciformes</taxon>
        <taxon>Cottioidei</taxon>
        <taxon>Cottales</taxon>
        <taxon>Liparidae</taxon>
        <taxon>Liparis</taxon>
    </lineage>
</organism>
<evidence type="ECO:0000256" key="1">
    <source>
        <dbReference type="ARBA" id="ARBA00004370"/>
    </source>
</evidence>
<feature type="region of interest" description="Disordered" evidence="8">
    <location>
        <begin position="596"/>
        <end position="666"/>
    </location>
</feature>
<dbReference type="InterPro" id="IPR021134">
    <property type="entry name" value="Bestrophin-like"/>
</dbReference>
<feature type="compositionally biased region" description="Polar residues" evidence="8">
    <location>
        <begin position="645"/>
        <end position="660"/>
    </location>
</feature>
<dbReference type="PANTHER" id="PTHR10736">
    <property type="entry name" value="BESTROPHIN"/>
    <property type="match status" value="1"/>
</dbReference>
<keyword evidence="7" id="KW-0406">Ion transport</keyword>
<feature type="transmembrane region" description="Helical" evidence="7">
    <location>
        <begin position="75"/>
        <end position="94"/>
    </location>
</feature>
<comment type="catalytic activity">
    <reaction evidence="5">
        <text>chloride(in) = chloride(out)</text>
        <dbReference type="Rhea" id="RHEA:29823"/>
        <dbReference type="ChEBI" id="CHEBI:17996"/>
    </reaction>
</comment>
<dbReference type="PANTHER" id="PTHR10736:SF4">
    <property type="entry name" value="BESTROPHIN-1"/>
    <property type="match status" value="1"/>
</dbReference>
<evidence type="ECO:0000256" key="5">
    <source>
        <dbReference type="ARBA" id="ARBA00024167"/>
    </source>
</evidence>
<dbReference type="InterPro" id="IPR000615">
    <property type="entry name" value="Bestrophin"/>
</dbReference>
<evidence type="ECO:0000256" key="3">
    <source>
        <dbReference type="ARBA" id="ARBA00022989"/>
    </source>
</evidence>
<keyword evidence="3 7" id="KW-1133">Transmembrane helix</keyword>
<keyword evidence="7" id="KW-0868">Chloride</keyword>
<feature type="compositionally biased region" description="Polar residues" evidence="8">
    <location>
        <begin position="695"/>
        <end position="723"/>
    </location>
</feature>
<evidence type="ECO:0000313" key="10">
    <source>
        <dbReference type="Proteomes" id="UP000314294"/>
    </source>
</evidence>
<keyword evidence="10" id="KW-1185">Reference proteome</keyword>
<proteinExistence type="inferred from homology"/>
<reference evidence="9 10" key="1">
    <citation type="submission" date="2019-03" db="EMBL/GenBank/DDBJ databases">
        <title>First draft genome of Liparis tanakae, snailfish: a comprehensive survey of snailfish specific genes.</title>
        <authorList>
            <person name="Kim W."/>
            <person name="Song I."/>
            <person name="Jeong J.-H."/>
            <person name="Kim D."/>
            <person name="Kim S."/>
            <person name="Ryu S."/>
            <person name="Song J.Y."/>
            <person name="Lee S.K."/>
        </authorList>
    </citation>
    <scope>NUCLEOTIDE SEQUENCE [LARGE SCALE GENOMIC DNA]</scope>
    <source>
        <tissue evidence="9">Muscle</tissue>
    </source>
</reference>
<comment type="similarity">
    <text evidence="6 7">Belongs to the anion channel-forming bestrophin (TC 1.A.46) family. Calcium-sensitive chloride channel subfamily.</text>
</comment>
<feature type="transmembrane region" description="Helical" evidence="7">
    <location>
        <begin position="235"/>
        <end position="257"/>
    </location>
</feature>
<protein>
    <recommendedName>
        <fullName evidence="7">Bestrophin homolog</fullName>
    </recommendedName>
</protein>